<dbReference type="Proteomes" id="UP000836387">
    <property type="component" value="Unassembled WGS sequence"/>
</dbReference>
<evidence type="ECO:0000313" key="1">
    <source>
        <dbReference type="EMBL" id="CAG9953400.1"/>
    </source>
</evidence>
<evidence type="ECO:0000313" key="2">
    <source>
        <dbReference type="Proteomes" id="UP000836387"/>
    </source>
</evidence>
<protein>
    <submittedName>
        <fullName evidence="1">Uncharacterized protein</fullName>
    </submittedName>
</protein>
<reference evidence="1" key="1">
    <citation type="submission" date="2020-04" db="EMBL/GenBank/DDBJ databases">
        <authorList>
            <person name="Broberg M."/>
        </authorList>
    </citation>
    <scope>NUCLEOTIDE SEQUENCE</scope>
</reference>
<gene>
    <name evidence="1" type="ORF">CRV2_00019601</name>
</gene>
<proteinExistence type="predicted"/>
<dbReference type="EMBL" id="CADEHS020000524">
    <property type="protein sequence ID" value="CAG9953400.1"/>
    <property type="molecule type" value="Genomic_DNA"/>
</dbReference>
<name>A0ACA9UJ31_BIOOC</name>
<accession>A0ACA9UJ31</accession>
<sequence length="259" mass="27633">MPASPLCVPAANPPICRPFVFYLTEARKRPALGLSAPCCWTGNDARLESNLSDANGVTSESIHLNMAAISLRDFPGEARAGHQVPECLSTRFTQAVDIDEEEAADEDKGDVRVGVWMVGHERDEVGDGLIVLLVEHSFGSGNLARCRKFVAHEEPMGGTQRGDGVPDQGPTLGQRREGSSPEVVGAGRMNDIAQRAVKEVAEEAQRESIPIPREVFGLAWNDPRAGIGGGRRRGTEDAGATAGDGCYRYSSYTLSVSAG</sequence>
<organism evidence="1 2">
    <name type="scientific">Clonostachys rosea f. rosea IK726</name>
    <dbReference type="NCBI Taxonomy" id="1349383"/>
    <lineage>
        <taxon>Eukaryota</taxon>
        <taxon>Fungi</taxon>
        <taxon>Dikarya</taxon>
        <taxon>Ascomycota</taxon>
        <taxon>Pezizomycotina</taxon>
        <taxon>Sordariomycetes</taxon>
        <taxon>Hypocreomycetidae</taxon>
        <taxon>Hypocreales</taxon>
        <taxon>Bionectriaceae</taxon>
        <taxon>Clonostachys</taxon>
    </lineage>
</organism>
<reference evidence="1" key="2">
    <citation type="submission" date="2021-10" db="EMBL/GenBank/DDBJ databases">
        <authorList>
            <person name="Piombo E."/>
        </authorList>
    </citation>
    <scope>NUCLEOTIDE SEQUENCE</scope>
</reference>
<keyword evidence="2" id="KW-1185">Reference proteome</keyword>
<comment type="caution">
    <text evidence="1">The sequence shown here is derived from an EMBL/GenBank/DDBJ whole genome shotgun (WGS) entry which is preliminary data.</text>
</comment>